<gene>
    <name evidence="2" type="ORF">PUN28_020825</name>
</gene>
<evidence type="ECO:0000313" key="3">
    <source>
        <dbReference type="Proteomes" id="UP001430953"/>
    </source>
</evidence>
<organism evidence="2 3">
    <name type="scientific">Cardiocondyla obscurior</name>
    <dbReference type="NCBI Taxonomy" id="286306"/>
    <lineage>
        <taxon>Eukaryota</taxon>
        <taxon>Metazoa</taxon>
        <taxon>Ecdysozoa</taxon>
        <taxon>Arthropoda</taxon>
        <taxon>Hexapoda</taxon>
        <taxon>Insecta</taxon>
        <taxon>Pterygota</taxon>
        <taxon>Neoptera</taxon>
        <taxon>Endopterygota</taxon>
        <taxon>Hymenoptera</taxon>
        <taxon>Apocrita</taxon>
        <taxon>Aculeata</taxon>
        <taxon>Formicoidea</taxon>
        <taxon>Formicidae</taxon>
        <taxon>Myrmicinae</taxon>
        <taxon>Cardiocondyla</taxon>
    </lineage>
</organism>
<sequence length="94" mass="10681">MGQVLNGTKCIAKDLYTLHMQIIFYFVVCPYLIIWCKYYSTFVYSNLTTLLVLNGTVKYKNILGKPESNVVSALDICYYTTLLSGPSNILHNLT</sequence>
<keyword evidence="3" id="KW-1185">Reference proteome</keyword>
<accession>A0AAW2EAT8</accession>
<protein>
    <submittedName>
        <fullName evidence="2">Uncharacterized protein</fullName>
    </submittedName>
</protein>
<keyword evidence="1" id="KW-0812">Transmembrane</keyword>
<proteinExistence type="predicted"/>
<dbReference type="EMBL" id="JADYXP020000031">
    <property type="protein sequence ID" value="KAL0098917.1"/>
    <property type="molecule type" value="Genomic_DNA"/>
</dbReference>
<comment type="caution">
    <text evidence="2">The sequence shown here is derived from an EMBL/GenBank/DDBJ whole genome shotgun (WGS) entry which is preliminary data.</text>
</comment>
<reference evidence="2 3" key="1">
    <citation type="submission" date="2023-03" db="EMBL/GenBank/DDBJ databases">
        <title>High recombination rates correlate with genetic variation in Cardiocondyla obscurior ants.</title>
        <authorList>
            <person name="Errbii M."/>
        </authorList>
    </citation>
    <scope>NUCLEOTIDE SEQUENCE [LARGE SCALE GENOMIC DNA]</scope>
    <source>
        <strain evidence="2">Alpha-2009</strain>
        <tissue evidence="2">Whole body</tissue>
    </source>
</reference>
<dbReference type="AlphaFoldDB" id="A0AAW2EAT8"/>
<feature type="transmembrane region" description="Helical" evidence="1">
    <location>
        <begin position="22"/>
        <end position="40"/>
    </location>
</feature>
<name>A0AAW2EAT8_9HYME</name>
<dbReference type="Proteomes" id="UP001430953">
    <property type="component" value="Unassembled WGS sequence"/>
</dbReference>
<keyword evidence="1" id="KW-0472">Membrane</keyword>
<evidence type="ECO:0000256" key="1">
    <source>
        <dbReference type="SAM" id="Phobius"/>
    </source>
</evidence>
<keyword evidence="1" id="KW-1133">Transmembrane helix</keyword>
<evidence type="ECO:0000313" key="2">
    <source>
        <dbReference type="EMBL" id="KAL0098917.1"/>
    </source>
</evidence>